<feature type="transmembrane region" description="Helical" evidence="1">
    <location>
        <begin position="68"/>
        <end position="91"/>
    </location>
</feature>
<evidence type="ECO:0000313" key="3">
    <source>
        <dbReference type="Proteomes" id="UP000783287"/>
    </source>
</evidence>
<gene>
    <name evidence="2" type="ORF">KC909_02985</name>
</gene>
<sequence>MKKRIFIIIINLLLFWAFVDAMPGISTNGERAMNYIFPGLVFGFLMLILPDLLSFFKFPKNFWGKFLIGSILTLMWLGLLNAVFTGFLTFGPGKVGYIDMVLFTIPTLFTLPNALAVIFVGSLLLNICSIILFNLSKGD</sequence>
<dbReference type="EMBL" id="JAGQLK010000051">
    <property type="protein sequence ID" value="MCA9383304.1"/>
    <property type="molecule type" value="Genomic_DNA"/>
</dbReference>
<reference evidence="2" key="2">
    <citation type="journal article" date="2021" name="Microbiome">
        <title>Successional dynamics and alternative stable states in a saline activated sludge microbial community over 9 years.</title>
        <authorList>
            <person name="Wang Y."/>
            <person name="Ye J."/>
            <person name="Ju F."/>
            <person name="Liu L."/>
            <person name="Boyd J.A."/>
            <person name="Deng Y."/>
            <person name="Parks D.H."/>
            <person name="Jiang X."/>
            <person name="Yin X."/>
            <person name="Woodcroft B.J."/>
            <person name="Tyson G.W."/>
            <person name="Hugenholtz P."/>
            <person name="Polz M.F."/>
            <person name="Zhang T."/>
        </authorList>
    </citation>
    <scope>NUCLEOTIDE SEQUENCE</scope>
    <source>
        <strain evidence="2">HKST-UBA14</strain>
    </source>
</reference>
<evidence type="ECO:0000256" key="1">
    <source>
        <dbReference type="SAM" id="Phobius"/>
    </source>
</evidence>
<feature type="transmembrane region" description="Helical" evidence="1">
    <location>
        <begin position="37"/>
        <end position="56"/>
    </location>
</feature>
<keyword evidence="1" id="KW-0472">Membrane</keyword>
<feature type="transmembrane region" description="Helical" evidence="1">
    <location>
        <begin position="111"/>
        <end position="135"/>
    </location>
</feature>
<keyword evidence="1" id="KW-1133">Transmembrane helix</keyword>
<protein>
    <submittedName>
        <fullName evidence="2">Uncharacterized protein</fullName>
    </submittedName>
</protein>
<accession>A0A955L5J4</accession>
<organism evidence="2 3">
    <name type="scientific">Candidatus Dojkabacteria bacterium</name>
    <dbReference type="NCBI Taxonomy" id="2099670"/>
    <lineage>
        <taxon>Bacteria</taxon>
        <taxon>Candidatus Dojkabacteria</taxon>
    </lineage>
</organism>
<keyword evidence="1" id="KW-0812">Transmembrane</keyword>
<comment type="caution">
    <text evidence="2">The sequence shown here is derived from an EMBL/GenBank/DDBJ whole genome shotgun (WGS) entry which is preliminary data.</text>
</comment>
<reference evidence="2" key="1">
    <citation type="submission" date="2020-04" db="EMBL/GenBank/DDBJ databases">
        <authorList>
            <person name="Zhang T."/>
        </authorList>
    </citation>
    <scope>NUCLEOTIDE SEQUENCE</scope>
    <source>
        <strain evidence="2">HKST-UBA14</strain>
    </source>
</reference>
<evidence type="ECO:0000313" key="2">
    <source>
        <dbReference type="EMBL" id="MCA9383304.1"/>
    </source>
</evidence>
<proteinExistence type="predicted"/>
<dbReference type="Proteomes" id="UP000783287">
    <property type="component" value="Unassembled WGS sequence"/>
</dbReference>
<name>A0A955L5J4_9BACT</name>
<dbReference type="AlphaFoldDB" id="A0A955L5J4"/>